<feature type="compositionally biased region" description="Basic residues" evidence="1">
    <location>
        <begin position="447"/>
        <end position="457"/>
    </location>
</feature>
<dbReference type="SUPFAM" id="SSF52540">
    <property type="entry name" value="P-loop containing nucleoside triphosphate hydrolases"/>
    <property type="match status" value="1"/>
</dbReference>
<feature type="region of interest" description="Disordered" evidence="1">
    <location>
        <begin position="405"/>
        <end position="503"/>
    </location>
</feature>
<feature type="domain" description="SF4 helicase" evidence="2">
    <location>
        <begin position="678"/>
        <end position="945"/>
    </location>
</feature>
<accession>A0ABD3RB72</accession>
<feature type="compositionally biased region" description="Acidic residues" evidence="1">
    <location>
        <begin position="490"/>
        <end position="500"/>
    </location>
</feature>
<feature type="compositionally biased region" description="Basic and acidic residues" evidence="1">
    <location>
        <begin position="429"/>
        <end position="446"/>
    </location>
</feature>
<dbReference type="InterPro" id="IPR007694">
    <property type="entry name" value="DNA_helicase_DnaB-like_C"/>
</dbReference>
<dbReference type="PANTHER" id="PTHR12873">
    <property type="entry name" value="T7-LIKE MITOCHONDRIAL DNA HELICASE"/>
    <property type="match status" value="1"/>
</dbReference>
<dbReference type="Pfam" id="PF13481">
    <property type="entry name" value="AAA_25"/>
    <property type="match status" value="1"/>
</dbReference>
<gene>
    <name evidence="3" type="ORF">ACHAXA_010139</name>
</gene>
<feature type="compositionally biased region" description="Basic and acidic residues" evidence="1">
    <location>
        <begin position="237"/>
        <end position="249"/>
    </location>
</feature>
<dbReference type="Gene3D" id="3.40.1360.10">
    <property type="match status" value="1"/>
</dbReference>
<comment type="caution">
    <text evidence="3">The sequence shown here is derived from an EMBL/GenBank/DDBJ whole genome shotgun (WGS) entry which is preliminary data.</text>
</comment>
<evidence type="ECO:0000256" key="1">
    <source>
        <dbReference type="SAM" id="MobiDB-lite"/>
    </source>
</evidence>
<dbReference type="PANTHER" id="PTHR12873:SF0">
    <property type="entry name" value="TWINKLE MTDNA HELICASE"/>
    <property type="match status" value="1"/>
</dbReference>
<dbReference type="InterPro" id="IPR027417">
    <property type="entry name" value="P-loop_NTPase"/>
</dbReference>
<feature type="compositionally biased region" description="Low complexity" evidence="1">
    <location>
        <begin position="14"/>
        <end position="25"/>
    </location>
</feature>
<feature type="region of interest" description="Disordered" evidence="1">
    <location>
        <begin position="612"/>
        <end position="653"/>
    </location>
</feature>
<reference evidence="3 4" key="1">
    <citation type="submission" date="2024-10" db="EMBL/GenBank/DDBJ databases">
        <title>Updated reference genomes for cyclostephanoid diatoms.</title>
        <authorList>
            <person name="Roberts W.R."/>
            <person name="Alverson A.J."/>
        </authorList>
    </citation>
    <scope>NUCLEOTIDE SEQUENCE [LARGE SCALE GENOMIC DNA]</scope>
    <source>
        <strain evidence="3 4">AJA228-03</strain>
    </source>
</reference>
<dbReference type="InterPro" id="IPR034154">
    <property type="entry name" value="TOPRIM_DnaG/twinkle"/>
</dbReference>
<evidence type="ECO:0000259" key="2">
    <source>
        <dbReference type="PROSITE" id="PS51199"/>
    </source>
</evidence>
<feature type="compositionally biased region" description="Low complexity" evidence="1">
    <location>
        <begin position="296"/>
        <end position="311"/>
    </location>
</feature>
<dbReference type="CDD" id="cd01029">
    <property type="entry name" value="TOPRIM_primases"/>
    <property type="match status" value="1"/>
</dbReference>
<dbReference type="EMBL" id="JALLPB020000451">
    <property type="protein sequence ID" value="KAL3808996.1"/>
    <property type="molecule type" value="Genomic_DNA"/>
</dbReference>
<name>A0ABD3RB72_9STRA</name>
<feature type="region of interest" description="Disordered" evidence="1">
    <location>
        <begin position="1"/>
        <end position="28"/>
    </location>
</feature>
<dbReference type="CDD" id="cd01122">
    <property type="entry name" value="Twinkle_C"/>
    <property type="match status" value="1"/>
</dbReference>
<dbReference type="AlphaFoldDB" id="A0ABD3RB72"/>
<dbReference type="PROSITE" id="PS51199">
    <property type="entry name" value="SF4_HELICASE"/>
    <property type="match status" value="1"/>
</dbReference>
<dbReference type="SUPFAM" id="SSF56731">
    <property type="entry name" value="DNA primase core"/>
    <property type="match status" value="1"/>
</dbReference>
<protein>
    <recommendedName>
        <fullName evidence="2">SF4 helicase domain-containing protein</fullName>
    </recommendedName>
</protein>
<dbReference type="Gene3D" id="3.40.50.300">
    <property type="entry name" value="P-loop containing nucleotide triphosphate hydrolases"/>
    <property type="match status" value="1"/>
</dbReference>
<dbReference type="Proteomes" id="UP001530377">
    <property type="component" value="Unassembled WGS sequence"/>
</dbReference>
<dbReference type="InterPro" id="IPR027032">
    <property type="entry name" value="Twinkle-like"/>
</dbReference>
<proteinExistence type="predicted"/>
<feature type="compositionally biased region" description="Basic and acidic residues" evidence="1">
    <location>
        <begin position="458"/>
        <end position="489"/>
    </location>
</feature>
<sequence>MPSVRRCGRLGAGRSQSQHQQQQRRGMTMPATLTCWKSSSFEFDPRCNCSSAIVVGWRPRSHLPSSSSSRRQPPKTAALAMAITGGGHDDGNFVRDLRDVSYFQRRTKVFVSRHNRTLHDSTSASSIVSYVKSRLPHLVDDDSHMADFRITSSHVIIKSCPLCTKSTGGKIDNYYKLYVAIGSGAYYCHRCGSNGSWYDFKNELSGGFVHGKGSKSQMGGGGTSSASYDGKTGIKGGGDRIDRTRRANDDGYTATTSPPWRPPNAAQEAELALHRQAVRERQAQTDDGGGCDVDDGSTSTSKSPSWSSPPKYNVNGAENDDGDAALHYLTKVRGLNRNTLRKYGKKVDDDGDIAGGSSTSVGGISYVSSACVTFPWMMRAGEVEELERMRIDVLLRTMAVPCDESDDADVEGNDGPSAFIAPTTIVATTKHEERDKPVAEMTPLERYHHRRERKERRNRADAKRKEDERMRGLCRRSRGEKGRGKKDESKDDEDDDDEAAVESIRGPFVARRIKARSIEHKSWQRLDPPGGGSGLFGWHTVPNNASELIITEGEFDAMAVYQATGRPAVSLPNGCRSFPTDILVLMEVRHGAETFVKKLGVERCLVVRPSGKRGWRGGKARKDANNGDCSEKDDEIGSSESIPPPPPKDANEALLTGWDIGELLEEAAELPHERILKFSDLRDQVIHEIIHPEKYRGGFRRGEMTVLTGPTGSGKTTFLGQVNLDLAEQGVNILWGSFEIKNTRLMHKLLQQYMRDVLPMGLADRKTSPRWKRQQMIALTALADKFETLPMHFMKFHGGSDIDHVLDAMEYAAYVHDVDHIILDNMQFMISRAASANRKGNSSYDKFDMQDLAIEKFRKFATNYNVHVSLVVHPRKEDEGAKLGISSFYGSAKATQEADTVLILQSDGKRKFVDVRKNRFDGTLGHVPLYFERKSGRYSETSPDVNASQQRIGENADVALTPTSEEELQRDLLGYSMTVIENH</sequence>
<feature type="compositionally biased region" description="Basic and acidic residues" evidence="1">
    <location>
        <begin position="271"/>
        <end position="284"/>
    </location>
</feature>
<evidence type="ECO:0000313" key="3">
    <source>
        <dbReference type="EMBL" id="KAL3808996.1"/>
    </source>
</evidence>
<organism evidence="3 4">
    <name type="scientific">Cyclostephanos tholiformis</name>
    <dbReference type="NCBI Taxonomy" id="382380"/>
    <lineage>
        <taxon>Eukaryota</taxon>
        <taxon>Sar</taxon>
        <taxon>Stramenopiles</taxon>
        <taxon>Ochrophyta</taxon>
        <taxon>Bacillariophyta</taxon>
        <taxon>Coscinodiscophyceae</taxon>
        <taxon>Thalassiosirophycidae</taxon>
        <taxon>Stephanodiscales</taxon>
        <taxon>Stephanodiscaceae</taxon>
        <taxon>Cyclostephanos</taxon>
    </lineage>
</organism>
<feature type="region of interest" description="Disordered" evidence="1">
    <location>
        <begin position="212"/>
        <end position="319"/>
    </location>
</feature>
<keyword evidence="4" id="KW-1185">Reference proteome</keyword>
<evidence type="ECO:0000313" key="4">
    <source>
        <dbReference type="Proteomes" id="UP001530377"/>
    </source>
</evidence>